<evidence type="ECO:0000313" key="1">
    <source>
        <dbReference type="EMBL" id="KAJ1187233.1"/>
    </source>
</evidence>
<dbReference type="AlphaFoldDB" id="A0AAV7UE81"/>
<proteinExistence type="predicted"/>
<name>A0AAV7UE81_PLEWA</name>
<comment type="caution">
    <text evidence="1">The sequence shown here is derived from an EMBL/GenBank/DDBJ whole genome shotgun (WGS) entry which is preliminary data.</text>
</comment>
<dbReference type="Proteomes" id="UP001066276">
    <property type="component" value="Chromosome 3_1"/>
</dbReference>
<organism evidence="1 2">
    <name type="scientific">Pleurodeles waltl</name>
    <name type="common">Iberian ribbed newt</name>
    <dbReference type="NCBI Taxonomy" id="8319"/>
    <lineage>
        <taxon>Eukaryota</taxon>
        <taxon>Metazoa</taxon>
        <taxon>Chordata</taxon>
        <taxon>Craniata</taxon>
        <taxon>Vertebrata</taxon>
        <taxon>Euteleostomi</taxon>
        <taxon>Amphibia</taxon>
        <taxon>Batrachia</taxon>
        <taxon>Caudata</taxon>
        <taxon>Salamandroidea</taxon>
        <taxon>Salamandridae</taxon>
        <taxon>Pleurodelinae</taxon>
        <taxon>Pleurodeles</taxon>
    </lineage>
</organism>
<evidence type="ECO:0000313" key="2">
    <source>
        <dbReference type="Proteomes" id="UP001066276"/>
    </source>
</evidence>
<sequence length="120" mass="13424">MIRRLKGTRMTLVTLWKALKATVRGDRISHISRRRKKSCQDMTDLEKHILELEAAHASSGSHTALRDSLPQQKVFYQLLVDEAEWPGLLHRVAATSGAIKPVKFCAGAVPTRNIAHSLQT</sequence>
<keyword evidence="2" id="KW-1185">Reference proteome</keyword>
<dbReference type="EMBL" id="JANPWB010000005">
    <property type="protein sequence ID" value="KAJ1187233.1"/>
    <property type="molecule type" value="Genomic_DNA"/>
</dbReference>
<gene>
    <name evidence="1" type="ORF">NDU88_004012</name>
</gene>
<protein>
    <submittedName>
        <fullName evidence="1">Uncharacterized protein</fullName>
    </submittedName>
</protein>
<reference evidence="1" key="1">
    <citation type="journal article" date="2022" name="bioRxiv">
        <title>Sequencing and chromosome-scale assembly of the giantPleurodeles waltlgenome.</title>
        <authorList>
            <person name="Brown T."/>
            <person name="Elewa A."/>
            <person name="Iarovenko S."/>
            <person name="Subramanian E."/>
            <person name="Araus A.J."/>
            <person name="Petzold A."/>
            <person name="Susuki M."/>
            <person name="Suzuki K.-i.T."/>
            <person name="Hayashi T."/>
            <person name="Toyoda A."/>
            <person name="Oliveira C."/>
            <person name="Osipova E."/>
            <person name="Leigh N.D."/>
            <person name="Simon A."/>
            <person name="Yun M.H."/>
        </authorList>
    </citation>
    <scope>NUCLEOTIDE SEQUENCE</scope>
    <source>
        <strain evidence="1">20211129_DDA</strain>
        <tissue evidence="1">Liver</tissue>
    </source>
</reference>
<accession>A0AAV7UE81</accession>